<keyword evidence="1" id="KW-0472">Membrane</keyword>
<feature type="transmembrane region" description="Helical" evidence="1">
    <location>
        <begin position="136"/>
        <end position="156"/>
    </location>
</feature>
<reference evidence="2" key="1">
    <citation type="submission" date="2015-08" db="UniProtKB">
        <authorList>
            <consortium name="WormBaseParasite"/>
        </authorList>
    </citation>
    <scope>IDENTIFICATION</scope>
</reference>
<organism evidence="2">
    <name type="scientific">Strongyloides stercoralis</name>
    <name type="common">Threadworm</name>
    <dbReference type="NCBI Taxonomy" id="6248"/>
    <lineage>
        <taxon>Eukaryota</taxon>
        <taxon>Metazoa</taxon>
        <taxon>Ecdysozoa</taxon>
        <taxon>Nematoda</taxon>
        <taxon>Chromadorea</taxon>
        <taxon>Rhabditida</taxon>
        <taxon>Tylenchina</taxon>
        <taxon>Panagrolaimomorpha</taxon>
        <taxon>Strongyloidoidea</taxon>
        <taxon>Strongyloididae</taxon>
        <taxon>Strongyloides</taxon>
    </lineage>
</organism>
<name>A0A0K0EP29_STRER</name>
<evidence type="ECO:0000313" key="2">
    <source>
        <dbReference type="WBParaSite" id="SSTP_0001121600.1"/>
    </source>
</evidence>
<keyword evidence="1" id="KW-0812">Transmembrane</keyword>
<keyword evidence="1" id="KW-1133">Transmembrane helix</keyword>
<accession>A0A0K0EP29</accession>
<dbReference type="AlphaFoldDB" id="A0A0K0EP29"/>
<feature type="transmembrane region" description="Helical" evidence="1">
    <location>
        <begin position="6"/>
        <end position="24"/>
    </location>
</feature>
<proteinExistence type="predicted"/>
<dbReference type="WBParaSite" id="SSTP_0001121600.1">
    <property type="protein sequence ID" value="SSTP_0001121600.1"/>
    <property type="gene ID" value="SSTP_0001121600"/>
</dbReference>
<feature type="transmembrane region" description="Helical" evidence="1">
    <location>
        <begin position="110"/>
        <end position="130"/>
    </location>
</feature>
<protein>
    <submittedName>
        <fullName evidence="2">Pecanex-like protein</fullName>
    </submittedName>
</protein>
<sequence length="560" mass="66850">MFEVIYDFISYYFFVIIYFFYYLLKGNSGQNEYEEDVLKRRQEPYSNKFNNINNDYVSKEYYDNNKYFNSQTNHYHSLSNNFDHQQNKKQLSFYEKVCNGIKNLYSNIKYYLINIYHGFIYILNFLWLLLSKPFLYLFTTIIYIIQVVFETLIYFIKKIWNYFFNNNKNIEGNEYGLRKKNDDISENVINKNIANNQLLDEKYLNRDYIKESECGSIANTQVETLKDFNENKYEEKCDESLVNLKKYNGNDNLLTQKDDINIETNDRIDDKIINNNNNVFHRFTPQTPPTPPPPLDNNFLNEINKKNLPFQEVIDKNDISSYSQSKYQNMNNNKKEDDNKNLGDWTTSRNVLIIDTNKNEKLNDNNFIFNNMHSKNLPPFNPVKEDFFIGNSVFKPISDMEIYKKQFNRQKIDIFHDNTISPSVPNITRNIREGTTFDVNIHGDELKNKNYYVTSPEDRDTPTFNTTNSFSNLKNTSEFLNLPKNYDDDTMSQIKYNIGNINDNPTLLSCKRTFERRVISRSYNQDSQGHFKKDWEVESYQAIKNEMPVSYNFYTRSAYK</sequence>
<evidence type="ECO:0000256" key="1">
    <source>
        <dbReference type="SAM" id="Phobius"/>
    </source>
</evidence>